<dbReference type="GO" id="GO:0032259">
    <property type="term" value="P:methylation"/>
    <property type="evidence" value="ECO:0007669"/>
    <property type="project" value="UniProtKB-KW"/>
</dbReference>
<dbReference type="EC" id="2.1.1.-" evidence="4"/>
<dbReference type="AlphaFoldDB" id="A0AA48KJD6"/>
<name>A0AA48KJD6_9RHOB</name>
<reference evidence="5 6" key="1">
    <citation type="submission" date="2023-01" db="EMBL/GenBank/DDBJ databases">
        <title>Complete genome sequence of Roseicyclus marinus strain Dej080120_10.</title>
        <authorList>
            <person name="Ueki S."/>
            <person name="Maruyama F."/>
        </authorList>
    </citation>
    <scope>NUCLEOTIDE SEQUENCE [LARGE SCALE GENOMIC DNA]</scope>
    <source>
        <strain evidence="5 6">Dej080120_10</strain>
    </source>
</reference>
<evidence type="ECO:0000256" key="2">
    <source>
        <dbReference type="ARBA" id="ARBA00022603"/>
    </source>
</evidence>
<sequence>MIPENQIVDAALPGIGETCEPARARRAGGRAARVALRAAPLAEDKRPIRPGMSGGQYRPLSDAGMEKIHQSALEALEVIGLADAPPSGVEILTGAGAIRGDDGRIRFPRALVEDMLAVAARNITLHARDPKHDMHLSGTNVHFGTAGAAVHIVDPITHDYRESTAQDLYDGARLVDNLDNIHFYQRTMVCRDVKDNREMDLNTLYACLAGTKKHVGTSFSDPAHVADCFEMLHMVAGGEEKWLERPFVSNSNCFVVPPMKFAEESCITMEDCVRRGMPMLLLSAGQAGATAPAPIALAIVQAVAECLAGVVYVNAIKKGAPAIFGTWPFVSDLRTGAMSGGSAEQALLTAGCAQMHRFYDLPGGAASGISDSKLPDMQAGWEQGITNALAGLSGLNLCYETVGMHASLLGFCLESLVLGDDILGQAMRLVRGIDVTEDSTSIEAMKQVCLGGPGHYLGTDQTLGLMQTEYVYPKVGNRMSPKEWVEAGQPLLLDTAIARKNAILASAGCQVSPEIDVAIRKRFNIYFR</sequence>
<keyword evidence="6" id="KW-1185">Reference proteome</keyword>
<dbReference type="RefSeq" id="WP_338274836.1">
    <property type="nucleotide sequence ID" value="NZ_AP027266.1"/>
</dbReference>
<evidence type="ECO:0000256" key="1">
    <source>
        <dbReference type="ARBA" id="ARBA00007137"/>
    </source>
</evidence>
<organism evidence="5 6">
    <name type="scientific">Roseicyclus marinus</name>
    <dbReference type="NCBI Taxonomy" id="2161673"/>
    <lineage>
        <taxon>Bacteria</taxon>
        <taxon>Pseudomonadati</taxon>
        <taxon>Pseudomonadota</taxon>
        <taxon>Alphaproteobacteria</taxon>
        <taxon>Rhodobacterales</taxon>
        <taxon>Roseobacteraceae</taxon>
        <taxon>Roseicyclus</taxon>
    </lineage>
</organism>
<dbReference type="PIRSF" id="PIRSF037567">
    <property type="entry name" value="MTTB_MeTrfase"/>
    <property type="match status" value="1"/>
</dbReference>
<protein>
    <recommendedName>
        <fullName evidence="4">Methyltransferase</fullName>
        <ecNumber evidence="4">2.1.1.-</ecNumber>
    </recommendedName>
</protein>
<dbReference type="InterPro" id="IPR010426">
    <property type="entry name" value="MTTB_MeTrfase"/>
</dbReference>
<keyword evidence="3 4" id="KW-0808">Transferase</keyword>
<dbReference type="GO" id="GO:0008168">
    <property type="term" value="F:methyltransferase activity"/>
    <property type="evidence" value="ECO:0007669"/>
    <property type="project" value="UniProtKB-KW"/>
</dbReference>
<gene>
    <name evidence="5" type="primary">mttB_1</name>
    <name evidence="5" type="ORF">MACH21_09100</name>
</gene>
<dbReference type="InterPro" id="IPR038601">
    <property type="entry name" value="MttB-like_sf"/>
</dbReference>
<dbReference type="KEGG" id="rmai:MACH21_09100"/>
<evidence type="ECO:0000256" key="3">
    <source>
        <dbReference type="ARBA" id="ARBA00022679"/>
    </source>
</evidence>
<dbReference type="Proteomes" id="UP001337723">
    <property type="component" value="Chromosome"/>
</dbReference>
<dbReference type="GO" id="GO:0015948">
    <property type="term" value="P:methanogenesis"/>
    <property type="evidence" value="ECO:0007669"/>
    <property type="project" value="UniProtKB-UniRule"/>
</dbReference>
<comment type="similarity">
    <text evidence="1 4">Belongs to the trimethylamine methyltransferase family.</text>
</comment>
<dbReference type="Gene3D" id="3.20.20.480">
    <property type="entry name" value="Trimethylamine methyltransferase-like"/>
    <property type="match status" value="1"/>
</dbReference>
<accession>A0AA48KJD6</accession>
<evidence type="ECO:0000313" key="5">
    <source>
        <dbReference type="EMBL" id="BDW84733.1"/>
    </source>
</evidence>
<keyword evidence="2 5" id="KW-0489">Methyltransferase</keyword>
<dbReference type="EMBL" id="AP027266">
    <property type="protein sequence ID" value="BDW84733.1"/>
    <property type="molecule type" value="Genomic_DNA"/>
</dbReference>
<dbReference type="Pfam" id="PF06253">
    <property type="entry name" value="MTTB"/>
    <property type="match status" value="1"/>
</dbReference>
<evidence type="ECO:0000256" key="4">
    <source>
        <dbReference type="PIRNR" id="PIRNR037567"/>
    </source>
</evidence>
<proteinExistence type="inferred from homology"/>
<evidence type="ECO:0000313" key="6">
    <source>
        <dbReference type="Proteomes" id="UP001337723"/>
    </source>
</evidence>